<dbReference type="eggNOG" id="COG2226">
    <property type="taxonomic scope" value="Bacteria"/>
</dbReference>
<comment type="caution">
    <text evidence="2">The sequence shown here is derived from an EMBL/GenBank/DDBJ whole genome shotgun (WGS) entry which is preliminary data.</text>
</comment>
<feature type="domain" description="Methyltransferase" evidence="1">
    <location>
        <begin position="40"/>
        <end position="137"/>
    </location>
</feature>
<evidence type="ECO:0000313" key="3">
    <source>
        <dbReference type="Proteomes" id="UP000051500"/>
    </source>
</evidence>
<dbReference type="Proteomes" id="UP000051500">
    <property type="component" value="Unassembled WGS sequence"/>
</dbReference>
<dbReference type="InterPro" id="IPR050447">
    <property type="entry name" value="Erg6_SMT_methyltransf"/>
</dbReference>
<evidence type="ECO:0000313" key="2">
    <source>
        <dbReference type="EMBL" id="KRN88485.1"/>
    </source>
</evidence>
<accession>A0A0R2KLZ9</accession>
<evidence type="ECO:0000259" key="1">
    <source>
        <dbReference type="Pfam" id="PF13649"/>
    </source>
</evidence>
<organism evidence="2 3">
    <name type="scientific">Ligilactobacillus ceti DSM 22408</name>
    <dbReference type="NCBI Taxonomy" id="1122146"/>
    <lineage>
        <taxon>Bacteria</taxon>
        <taxon>Bacillati</taxon>
        <taxon>Bacillota</taxon>
        <taxon>Bacilli</taxon>
        <taxon>Lactobacillales</taxon>
        <taxon>Lactobacillaceae</taxon>
        <taxon>Ligilactobacillus</taxon>
    </lineage>
</organism>
<dbReference type="InterPro" id="IPR041698">
    <property type="entry name" value="Methyltransf_25"/>
</dbReference>
<dbReference type="PANTHER" id="PTHR44068:SF11">
    <property type="entry name" value="GERANYL DIPHOSPHATE 2-C-METHYLTRANSFERASE"/>
    <property type="match status" value="1"/>
</dbReference>
<sequence length="249" mass="28104">MAEAGHDFLARLGKRRLRPGGVAATNWLMEQGEFHPGMQVLEVACNMGTTSIELAKKYQVQITGIDLNRKALEKAQVNIKKAHLEDLIHVQRANALKLPFPDNSFDIVINEAMLTMLPENAKAKAVQEYYRVLKPGGKLLTHDVSYLDRSVVSELAALRQAINVNVTPLYIDDWKDLFKQTGFKQVDSISGQMTLMSPKGMVQDEGVPNTLRILRNGIKKENRPMFKKMFKFFNTKGKKLRYIAVTSTK</sequence>
<dbReference type="SUPFAM" id="SSF53335">
    <property type="entry name" value="S-adenosyl-L-methionine-dependent methyltransferases"/>
    <property type="match status" value="1"/>
</dbReference>
<dbReference type="Pfam" id="PF13649">
    <property type="entry name" value="Methyltransf_25"/>
    <property type="match status" value="1"/>
</dbReference>
<name>A0A0R2KLZ9_9LACO</name>
<dbReference type="InterPro" id="IPR029063">
    <property type="entry name" value="SAM-dependent_MTases_sf"/>
</dbReference>
<dbReference type="PANTHER" id="PTHR44068">
    <property type="entry name" value="ZGC:194242"/>
    <property type="match status" value="1"/>
</dbReference>
<protein>
    <submittedName>
        <fullName evidence="2">Type 11 methyltransferase</fullName>
    </submittedName>
</protein>
<dbReference type="GO" id="GO:0008168">
    <property type="term" value="F:methyltransferase activity"/>
    <property type="evidence" value="ECO:0007669"/>
    <property type="project" value="UniProtKB-KW"/>
</dbReference>
<proteinExistence type="predicted"/>
<keyword evidence="2" id="KW-0808">Transferase</keyword>
<dbReference type="GO" id="GO:0032259">
    <property type="term" value="P:methylation"/>
    <property type="evidence" value="ECO:0007669"/>
    <property type="project" value="UniProtKB-KW"/>
</dbReference>
<dbReference type="RefSeq" id="WP_035463594.1">
    <property type="nucleotide sequence ID" value="NZ_JQBZ01000025.1"/>
</dbReference>
<dbReference type="CDD" id="cd02440">
    <property type="entry name" value="AdoMet_MTases"/>
    <property type="match status" value="1"/>
</dbReference>
<dbReference type="OrthoDB" id="9808140at2"/>
<keyword evidence="3" id="KW-1185">Reference proteome</keyword>
<dbReference type="PATRIC" id="fig|1122146.4.peg.461"/>
<keyword evidence="2" id="KW-0489">Methyltransferase</keyword>
<reference evidence="2 3" key="1">
    <citation type="journal article" date="2015" name="Genome Announc.">
        <title>Expanding the biotechnology potential of lactobacilli through comparative genomics of 213 strains and associated genera.</title>
        <authorList>
            <person name="Sun Z."/>
            <person name="Harris H.M."/>
            <person name="McCann A."/>
            <person name="Guo C."/>
            <person name="Argimon S."/>
            <person name="Zhang W."/>
            <person name="Yang X."/>
            <person name="Jeffery I.B."/>
            <person name="Cooney J.C."/>
            <person name="Kagawa T.F."/>
            <person name="Liu W."/>
            <person name="Song Y."/>
            <person name="Salvetti E."/>
            <person name="Wrobel A."/>
            <person name="Rasinkangas P."/>
            <person name="Parkhill J."/>
            <person name="Rea M.C."/>
            <person name="O'Sullivan O."/>
            <person name="Ritari J."/>
            <person name="Douillard F.P."/>
            <person name="Paul Ross R."/>
            <person name="Yang R."/>
            <person name="Briner A.E."/>
            <person name="Felis G.E."/>
            <person name="de Vos W.M."/>
            <person name="Barrangou R."/>
            <person name="Klaenhammer T.R."/>
            <person name="Caufield P.W."/>
            <person name="Cui Y."/>
            <person name="Zhang H."/>
            <person name="O'Toole P.W."/>
        </authorList>
    </citation>
    <scope>NUCLEOTIDE SEQUENCE [LARGE SCALE GENOMIC DNA]</scope>
    <source>
        <strain evidence="2 3">DSM 22408</strain>
    </source>
</reference>
<dbReference type="Gene3D" id="3.40.50.150">
    <property type="entry name" value="Vaccinia Virus protein VP39"/>
    <property type="match status" value="1"/>
</dbReference>
<dbReference type="STRING" id="1122146.IV53_GL000449"/>
<gene>
    <name evidence="2" type="ORF">IV53_GL000449</name>
</gene>
<dbReference type="AlphaFoldDB" id="A0A0R2KLZ9"/>
<dbReference type="EMBL" id="JQBZ01000025">
    <property type="protein sequence ID" value="KRN88485.1"/>
    <property type="molecule type" value="Genomic_DNA"/>
</dbReference>